<dbReference type="PANTHER" id="PTHR43464">
    <property type="entry name" value="METHYLTRANSFERASE"/>
    <property type="match status" value="1"/>
</dbReference>
<feature type="binding site" evidence="5">
    <location>
        <position position="167"/>
    </location>
    <ligand>
        <name>S-adenosyl-L-methionine</name>
        <dbReference type="ChEBI" id="CHEBI:59789"/>
    </ligand>
</feature>
<name>A0A8H3FT24_9LECA</name>
<dbReference type="GO" id="GO:0010420">
    <property type="term" value="F:polyprenyldihydroxybenzoate methyltransferase activity"/>
    <property type="evidence" value="ECO:0007669"/>
    <property type="project" value="UniProtKB-UniRule"/>
</dbReference>
<gene>
    <name evidence="5 6" type="primary">COQ3</name>
    <name evidence="6" type="ORF">HETSPECPRED_008181</name>
</gene>
<keyword evidence="5" id="KW-0496">Mitochondrion</keyword>
<dbReference type="EC" id="2.1.1.64" evidence="5"/>
<keyword evidence="2 5" id="KW-0808">Transferase</keyword>
<dbReference type="EMBL" id="CAJPDS010000060">
    <property type="protein sequence ID" value="CAF9931736.1"/>
    <property type="molecule type" value="Genomic_DNA"/>
</dbReference>
<dbReference type="InterPro" id="IPR029063">
    <property type="entry name" value="SAM-dependent_MTases_sf"/>
</dbReference>
<dbReference type="CDD" id="cd02440">
    <property type="entry name" value="AdoMet_MTases"/>
    <property type="match status" value="1"/>
</dbReference>
<evidence type="ECO:0000256" key="4">
    <source>
        <dbReference type="ARBA" id="ARBA00022691"/>
    </source>
</evidence>
<dbReference type="OrthoDB" id="3265906at2759"/>
<evidence type="ECO:0000313" key="6">
    <source>
        <dbReference type="EMBL" id="CAF9931736.1"/>
    </source>
</evidence>
<sequence>MALRHTSLRNFCLLLRSQPHSRSTSTSTPRSSVSPIELSHFSALASSWWEPHGSSRLLHLMNPLRHEFIASCLTSHPTASKHNTKSLRYLDVGCGGGIFTESAARLPSTAKVVGIEPSREVINVARAHACQDSMLLEPGRLEYKHACIEDLALPQKVEEQFDVLSLFEVLEHIEKPAPFLAKCLPFVKPGGWLVLSTIARTWTSWVTTKLVAEDLLRIVPRGTHDWGQYVNERELRGWFGKQDGWGRDGCLRTMGVVYVPGLGWRMVERGESWGNYFFGVRKD</sequence>
<dbReference type="UniPathway" id="UPA00232"/>
<dbReference type="InterPro" id="IPR010233">
    <property type="entry name" value="UbiG_MeTrfase"/>
</dbReference>
<keyword evidence="5" id="KW-0472">Membrane</keyword>
<feature type="binding site" evidence="5">
    <location>
        <position position="93"/>
    </location>
    <ligand>
        <name>S-adenosyl-L-methionine</name>
        <dbReference type="ChEBI" id="CHEBI:59789"/>
    </ligand>
</feature>
<dbReference type="GO" id="GO:0046872">
    <property type="term" value="F:metal ion binding"/>
    <property type="evidence" value="ECO:0007669"/>
    <property type="project" value="UniProtKB-KW"/>
</dbReference>
<dbReference type="Proteomes" id="UP000664521">
    <property type="component" value="Unassembled WGS sequence"/>
</dbReference>
<dbReference type="PANTHER" id="PTHR43464:SF19">
    <property type="entry name" value="UBIQUINONE BIOSYNTHESIS O-METHYLTRANSFERASE, MITOCHONDRIAL"/>
    <property type="match status" value="1"/>
</dbReference>
<dbReference type="HAMAP" id="MF_00472">
    <property type="entry name" value="UbiG"/>
    <property type="match status" value="1"/>
</dbReference>
<proteinExistence type="inferred from homology"/>
<protein>
    <recommendedName>
        <fullName evidence="5">Ubiquinone biosynthesis O-methyltransferase, mitochondrial</fullName>
    </recommendedName>
    <alternativeName>
        <fullName evidence="5">3-demethylubiquinol 3-O-methyltransferase</fullName>
        <ecNumber evidence="5">2.1.1.64</ecNumber>
    </alternativeName>
    <alternativeName>
        <fullName evidence="5">3-demethylubiquinone 3-O-methyltransferase</fullName>
        <ecNumber evidence="5">2.1.1.-</ecNumber>
    </alternativeName>
    <alternativeName>
        <fullName evidence="5">Polyprenyldihydroxybenzoate methyltransferase</fullName>
        <ecNumber evidence="5">2.1.1.114</ecNumber>
    </alternativeName>
</protein>
<comment type="caution">
    <text evidence="6">The sequence shown here is derived from an EMBL/GenBank/DDBJ whole genome shotgun (WGS) entry which is preliminary data.</text>
</comment>
<evidence type="ECO:0000256" key="5">
    <source>
        <dbReference type="HAMAP-Rule" id="MF_03190"/>
    </source>
</evidence>
<dbReference type="EC" id="2.1.1.114" evidence="5"/>
<evidence type="ECO:0000256" key="1">
    <source>
        <dbReference type="ARBA" id="ARBA00022603"/>
    </source>
</evidence>
<dbReference type="SUPFAM" id="SSF53335">
    <property type="entry name" value="S-adenosyl-L-methionine-dependent methyltransferases"/>
    <property type="match status" value="1"/>
</dbReference>
<dbReference type="GO" id="GO:0032259">
    <property type="term" value="P:methylation"/>
    <property type="evidence" value="ECO:0007669"/>
    <property type="project" value="UniProtKB-KW"/>
</dbReference>
<dbReference type="GO" id="GO:0061542">
    <property type="term" value="F:3-demethylubiquinol 3-O-methyltransferase activity"/>
    <property type="evidence" value="ECO:0007669"/>
    <property type="project" value="UniProtKB-UniRule"/>
</dbReference>
<dbReference type="NCBIfam" id="TIGR01983">
    <property type="entry name" value="UbiG"/>
    <property type="match status" value="1"/>
</dbReference>
<dbReference type="GO" id="GO:0031314">
    <property type="term" value="C:extrinsic component of mitochondrial inner membrane"/>
    <property type="evidence" value="ECO:0007669"/>
    <property type="project" value="UniProtKB-UniRule"/>
</dbReference>
<dbReference type="AlphaFoldDB" id="A0A8H3FT24"/>
<keyword evidence="4 5" id="KW-0949">S-adenosyl-L-methionine</keyword>
<dbReference type="Gene3D" id="3.40.50.150">
    <property type="entry name" value="Vaccinia Virus protein VP39"/>
    <property type="match status" value="1"/>
</dbReference>
<comment type="function">
    <text evidence="5">O-methyltransferase required for two non-consecutive steps during ubiquinone biosynthesis. Catalyzes the 2 O-methylation of 3,4-dihydroxy-5-(all-trans-polyprenyl)benzoic acid into 4-hydroxy-3-methoxy-5-(all-trans-polyprenyl)benzoic acid. Also catalyzes the last step of ubiquinone biosynthesis by mediating methylation of 3-demethylubiquinone into ubiquinone. Also able to mediate the methylation of 3-demethylubiquinol into ubiquinol.</text>
</comment>
<comment type="subunit">
    <text evidence="5">Component of a multi-subunit COQ enzyme complex, composed of at least COQ3, COQ4, COQ5, COQ6, COQ7 and COQ9.</text>
</comment>
<dbReference type="EC" id="2.1.1.-" evidence="5"/>
<organism evidence="6 7">
    <name type="scientific">Heterodermia speciosa</name>
    <dbReference type="NCBI Taxonomy" id="116794"/>
    <lineage>
        <taxon>Eukaryota</taxon>
        <taxon>Fungi</taxon>
        <taxon>Dikarya</taxon>
        <taxon>Ascomycota</taxon>
        <taxon>Pezizomycotina</taxon>
        <taxon>Lecanoromycetes</taxon>
        <taxon>OSLEUM clade</taxon>
        <taxon>Lecanoromycetidae</taxon>
        <taxon>Caliciales</taxon>
        <taxon>Physciaceae</taxon>
        <taxon>Heterodermia</taxon>
    </lineage>
</organism>
<comment type="similarity">
    <text evidence="5">Belongs to the class I-like SAM-binding methyltransferase superfamily. UbiG/COQ3 family.</text>
</comment>
<comment type="subcellular location">
    <subcellularLocation>
        <location evidence="5">Mitochondrion inner membrane</location>
        <topology evidence="5">Peripheral membrane protein</topology>
        <orientation evidence="5">Matrix side</orientation>
    </subcellularLocation>
</comment>
<feature type="binding site" evidence="5">
    <location>
        <position position="65"/>
    </location>
    <ligand>
        <name>S-adenosyl-L-methionine</name>
        <dbReference type="ChEBI" id="CHEBI:59789"/>
    </ligand>
</feature>
<keyword evidence="5" id="KW-0479">Metal-binding</keyword>
<keyword evidence="5" id="KW-0460">Magnesium</keyword>
<keyword evidence="7" id="KW-1185">Reference proteome</keyword>
<feature type="binding site" evidence="5">
    <location>
        <position position="171"/>
    </location>
    <ligand>
        <name>Mg(2+)</name>
        <dbReference type="ChEBI" id="CHEBI:18420"/>
    </ligand>
</feature>
<comment type="catalytic activity">
    <reaction evidence="5">
        <text>a 3-demethylubiquinol + S-adenosyl-L-methionine = a ubiquinol + S-adenosyl-L-homocysteine + H(+)</text>
        <dbReference type="Rhea" id="RHEA:44380"/>
        <dbReference type="Rhea" id="RHEA-COMP:9566"/>
        <dbReference type="Rhea" id="RHEA-COMP:10914"/>
        <dbReference type="ChEBI" id="CHEBI:15378"/>
        <dbReference type="ChEBI" id="CHEBI:17976"/>
        <dbReference type="ChEBI" id="CHEBI:57856"/>
        <dbReference type="ChEBI" id="CHEBI:59789"/>
        <dbReference type="ChEBI" id="CHEBI:84422"/>
        <dbReference type="EC" id="2.1.1.64"/>
    </reaction>
</comment>
<reference evidence="6" key="1">
    <citation type="submission" date="2021-03" db="EMBL/GenBank/DDBJ databases">
        <authorList>
            <person name="Tagirdzhanova G."/>
        </authorList>
    </citation>
    <scope>NUCLEOTIDE SEQUENCE</scope>
</reference>
<comment type="pathway">
    <text evidence="5">Cofactor biosynthesis; ubiquinone biosynthesis.</text>
</comment>
<dbReference type="Pfam" id="PF13489">
    <property type="entry name" value="Methyltransf_23"/>
    <property type="match status" value="1"/>
</dbReference>
<accession>A0A8H3FT24</accession>
<evidence type="ECO:0000313" key="7">
    <source>
        <dbReference type="Proteomes" id="UP000664521"/>
    </source>
</evidence>
<keyword evidence="1 5" id="KW-0489">Methyltransferase</keyword>
<feature type="binding site" evidence="5">
    <location>
        <position position="168"/>
    </location>
    <ligand>
        <name>Mg(2+)</name>
        <dbReference type="ChEBI" id="CHEBI:18420"/>
    </ligand>
</feature>
<keyword evidence="5" id="KW-0999">Mitochondrion inner membrane</keyword>
<comment type="caution">
    <text evidence="5">Lacks conserved residue(s) required for the propagation of feature annotation.</text>
</comment>
<evidence type="ECO:0000256" key="3">
    <source>
        <dbReference type="ARBA" id="ARBA00022688"/>
    </source>
</evidence>
<comment type="catalytic activity">
    <reaction evidence="5">
        <text>a 3-demethylubiquinone + S-adenosyl-L-methionine = a ubiquinone + S-adenosyl-L-homocysteine</text>
        <dbReference type="Rhea" id="RHEA:81215"/>
        <dbReference type="Rhea" id="RHEA-COMP:9565"/>
        <dbReference type="Rhea" id="RHEA-COMP:19654"/>
        <dbReference type="ChEBI" id="CHEBI:16389"/>
        <dbReference type="ChEBI" id="CHEBI:57856"/>
        <dbReference type="ChEBI" id="CHEBI:59789"/>
        <dbReference type="ChEBI" id="CHEBI:231825"/>
    </reaction>
</comment>
<keyword evidence="3 5" id="KW-0831">Ubiquinone biosynthesis</keyword>
<comment type="catalytic activity">
    <reaction evidence="5">
        <text>a 3,4-dihydroxy-5-(all-trans-polyprenyl)benzoate + S-adenosyl-L-methionine = a 4-hydroxy-3-methoxy-5-(all-trans-polyprenyl)benzoate + S-adenosyl-L-homocysteine + H(+)</text>
        <dbReference type="Rhea" id="RHEA:44452"/>
        <dbReference type="Rhea" id="RHEA-COMP:10930"/>
        <dbReference type="Rhea" id="RHEA-COMP:10931"/>
        <dbReference type="ChEBI" id="CHEBI:15378"/>
        <dbReference type="ChEBI" id="CHEBI:57856"/>
        <dbReference type="ChEBI" id="CHEBI:59789"/>
        <dbReference type="ChEBI" id="CHEBI:64694"/>
        <dbReference type="ChEBI" id="CHEBI:84443"/>
        <dbReference type="EC" id="2.1.1.114"/>
    </reaction>
</comment>
<comment type="cofactor">
    <cofactor evidence="5">
        <name>Mg(2+)</name>
        <dbReference type="ChEBI" id="CHEBI:18420"/>
    </cofactor>
</comment>
<feature type="binding site" evidence="5">
    <location>
        <position position="172"/>
    </location>
    <ligand>
        <name>Mg(2+)</name>
        <dbReference type="ChEBI" id="CHEBI:18420"/>
    </ligand>
</feature>
<evidence type="ECO:0000256" key="2">
    <source>
        <dbReference type="ARBA" id="ARBA00022679"/>
    </source>
</evidence>